<dbReference type="AlphaFoldDB" id="A0A1H9HJA1"/>
<protein>
    <submittedName>
        <fullName evidence="4">L-amino acid N-acyltransferase YncA</fullName>
    </submittedName>
</protein>
<dbReference type="OrthoDB" id="9800604at2"/>
<dbReference type="Gene3D" id="3.40.630.30">
    <property type="match status" value="1"/>
</dbReference>
<organism evidence="4 5">
    <name type="scientific">Flavobacterium frigoris</name>
    <dbReference type="NCBI Taxonomy" id="229204"/>
    <lineage>
        <taxon>Bacteria</taxon>
        <taxon>Pseudomonadati</taxon>
        <taxon>Bacteroidota</taxon>
        <taxon>Flavobacteriia</taxon>
        <taxon>Flavobacteriales</taxon>
        <taxon>Flavobacteriaceae</taxon>
        <taxon>Flavobacterium</taxon>
    </lineage>
</organism>
<evidence type="ECO:0000259" key="3">
    <source>
        <dbReference type="PROSITE" id="PS51186"/>
    </source>
</evidence>
<name>A0A1H9HJA1_FLAFI</name>
<dbReference type="InterPro" id="IPR050832">
    <property type="entry name" value="Bact_Acetyltransf"/>
</dbReference>
<gene>
    <name evidence="4" type="ORF">SAMN05444355_103154</name>
</gene>
<sequence length="165" mass="18884">MITISEATSKDVKTIQNIAYKTWPDVYGEILSAAQLEYMLKAFYSEEVLLDNIVNNGHHFILAYEGTVCLGFASFQHDYLEDKITRLHKIYLLPEAQGKGAGRLLIDTVIKNAKENHSKVLSLNVNRFNKALTFYQKLGFVIAGKEDIELDHGYLMEDYKLDKYL</sequence>
<feature type="domain" description="N-acetyltransferase" evidence="3">
    <location>
        <begin position="2"/>
        <end position="161"/>
    </location>
</feature>
<dbReference type="InterPro" id="IPR016181">
    <property type="entry name" value="Acyl_CoA_acyltransferase"/>
</dbReference>
<dbReference type="Pfam" id="PF13673">
    <property type="entry name" value="Acetyltransf_10"/>
    <property type="match status" value="1"/>
</dbReference>
<evidence type="ECO:0000313" key="5">
    <source>
        <dbReference type="Proteomes" id="UP000183658"/>
    </source>
</evidence>
<keyword evidence="1 4" id="KW-0808">Transferase</keyword>
<dbReference type="PANTHER" id="PTHR43877">
    <property type="entry name" value="AMINOALKYLPHOSPHONATE N-ACETYLTRANSFERASE-RELATED-RELATED"/>
    <property type="match status" value="1"/>
</dbReference>
<dbReference type="CDD" id="cd04301">
    <property type="entry name" value="NAT_SF"/>
    <property type="match status" value="1"/>
</dbReference>
<keyword evidence="2 4" id="KW-0012">Acyltransferase</keyword>
<dbReference type="EMBL" id="FOFZ01000003">
    <property type="protein sequence ID" value="SEQ62393.1"/>
    <property type="molecule type" value="Genomic_DNA"/>
</dbReference>
<dbReference type="PROSITE" id="PS51186">
    <property type="entry name" value="GNAT"/>
    <property type="match status" value="1"/>
</dbReference>
<dbReference type="GO" id="GO:0016747">
    <property type="term" value="F:acyltransferase activity, transferring groups other than amino-acyl groups"/>
    <property type="evidence" value="ECO:0007669"/>
    <property type="project" value="InterPro"/>
</dbReference>
<dbReference type="InterPro" id="IPR000182">
    <property type="entry name" value="GNAT_dom"/>
</dbReference>
<keyword evidence="5" id="KW-1185">Reference proteome</keyword>
<evidence type="ECO:0000256" key="1">
    <source>
        <dbReference type="ARBA" id="ARBA00022679"/>
    </source>
</evidence>
<reference evidence="5" key="1">
    <citation type="submission" date="2016-10" db="EMBL/GenBank/DDBJ databases">
        <authorList>
            <person name="Varghese N."/>
            <person name="Submissions S."/>
        </authorList>
    </citation>
    <scope>NUCLEOTIDE SEQUENCE [LARGE SCALE GENOMIC DNA]</scope>
    <source>
        <strain evidence="5">DSM 15719</strain>
    </source>
</reference>
<evidence type="ECO:0000313" key="4">
    <source>
        <dbReference type="EMBL" id="SEQ62393.1"/>
    </source>
</evidence>
<proteinExistence type="predicted"/>
<dbReference type="SUPFAM" id="SSF55729">
    <property type="entry name" value="Acyl-CoA N-acyltransferases (Nat)"/>
    <property type="match status" value="1"/>
</dbReference>
<dbReference type="RefSeq" id="WP_074722349.1">
    <property type="nucleotide sequence ID" value="NZ_CBCRVS010000010.1"/>
</dbReference>
<dbReference type="Proteomes" id="UP000183658">
    <property type="component" value="Unassembled WGS sequence"/>
</dbReference>
<accession>A0A1H9HJA1</accession>
<evidence type="ECO:0000256" key="2">
    <source>
        <dbReference type="ARBA" id="ARBA00023315"/>
    </source>
</evidence>